<evidence type="ECO:0000256" key="1">
    <source>
        <dbReference type="SAM" id="MobiDB-lite"/>
    </source>
</evidence>
<feature type="region of interest" description="Disordered" evidence="1">
    <location>
        <begin position="328"/>
        <end position="387"/>
    </location>
</feature>
<evidence type="ECO:0000313" key="3">
    <source>
        <dbReference type="Proteomes" id="UP000271241"/>
    </source>
</evidence>
<feature type="compositionally biased region" description="Low complexity" evidence="1">
    <location>
        <begin position="1"/>
        <end position="10"/>
    </location>
</feature>
<feature type="compositionally biased region" description="Polar residues" evidence="1">
    <location>
        <begin position="683"/>
        <end position="694"/>
    </location>
</feature>
<feature type="compositionally biased region" description="Basic residues" evidence="1">
    <location>
        <begin position="252"/>
        <end position="261"/>
    </location>
</feature>
<feature type="region of interest" description="Disordered" evidence="1">
    <location>
        <begin position="417"/>
        <end position="442"/>
    </location>
</feature>
<dbReference type="OrthoDB" id="10691983at2759"/>
<feature type="region of interest" description="Disordered" evidence="1">
    <location>
        <begin position="648"/>
        <end position="694"/>
    </location>
</feature>
<dbReference type="InterPro" id="IPR019021">
    <property type="entry name" value="Mms22"/>
</dbReference>
<reference evidence="3" key="1">
    <citation type="journal article" date="2018" name="Nat. Microbiol.">
        <title>Leveraging single-cell genomics to expand the fungal tree of life.</title>
        <authorList>
            <person name="Ahrendt S.R."/>
            <person name="Quandt C.A."/>
            <person name="Ciobanu D."/>
            <person name="Clum A."/>
            <person name="Salamov A."/>
            <person name="Andreopoulos B."/>
            <person name="Cheng J.F."/>
            <person name="Woyke T."/>
            <person name="Pelin A."/>
            <person name="Henrissat B."/>
            <person name="Reynolds N.K."/>
            <person name="Benny G.L."/>
            <person name="Smith M.E."/>
            <person name="James T.Y."/>
            <person name="Grigoriev I.V."/>
        </authorList>
    </citation>
    <scope>NUCLEOTIDE SEQUENCE [LARGE SCALE GENOMIC DNA]</scope>
    <source>
        <strain evidence="3">RSA 1356</strain>
    </source>
</reference>
<dbReference type="Pfam" id="PF09462">
    <property type="entry name" value="Mus7"/>
    <property type="match status" value="1"/>
</dbReference>
<feature type="region of interest" description="Disordered" evidence="1">
    <location>
        <begin position="286"/>
        <end position="307"/>
    </location>
</feature>
<feature type="region of interest" description="Disordered" evidence="1">
    <location>
        <begin position="528"/>
        <end position="555"/>
    </location>
</feature>
<evidence type="ECO:0008006" key="4">
    <source>
        <dbReference type="Google" id="ProtNLM"/>
    </source>
</evidence>
<proteinExistence type="predicted"/>
<dbReference type="Proteomes" id="UP000271241">
    <property type="component" value="Unassembled WGS sequence"/>
</dbReference>
<dbReference type="EMBL" id="KZ992467">
    <property type="protein sequence ID" value="RKP10152.1"/>
    <property type="molecule type" value="Genomic_DNA"/>
</dbReference>
<protein>
    <recommendedName>
        <fullName evidence="4">Mus7/MMS22 family-domain-containing protein</fullName>
    </recommendedName>
</protein>
<dbReference type="STRING" id="78915.A0A4P9XVT0"/>
<accession>A0A4P9XVT0</accession>
<dbReference type="GO" id="GO:0031297">
    <property type="term" value="P:replication fork processing"/>
    <property type="evidence" value="ECO:0007669"/>
    <property type="project" value="InterPro"/>
</dbReference>
<dbReference type="GO" id="GO:0006281">
    <property type="term" value="P:DNA repair"/>
    <property type="evidence" value="ECO:0007669"/>
    <property type="project" value="InterPro"/>
</dbReference>
<dbReference type="GO" id="GO:0005634">
    <property type="term" value="C:nucleus"/>
    <property type="evidence" value="ECO:0007669"/>
    <property type="project" value="InterPro"/>
</dbReference>
<feature type="compositionally biased region" description="Basic and acidic residues" evidence="1">
    <location>
        <begin position="126"/>
        <end position="150"/>
    </location>
</feature>
<organism evidence="2 3">
    <name type="scientific">Thamnocephalis sphaerospora</name>
    <dbReference type="NCBI Taxonomy" id="78915"/>
    <lineage>
        <taxon>Eukaryota</taxon>
        <taxon>Fungi</taxon>
        <taxon>Fungi incertae sedis</taxon>
        <taxon>Zoopagomycota</taxon>
        <taxon>Zoopagomycotina</taxon>
        <taxon>Zoopagomycetes</taxon>
        <taxon>Zoopagales</taxon>
        <taxon>Sigmoideomycetaceae</taxon>
        <taxon>Thamnocephalis</taxon>
    </lineage>
</organism>
<evidence type="ECO:0000313" key="2">
    <source>
        <dbReference type="EMBL" id="RKP10152.1"/>
    </source>
</evidence>
<gene>
    <name evidence="2" type="ORF">THASP1DRAFT_28056</name>
</gene>
<keyword evidence="3" id="KW-1185">Reference proteome</keyword>
<feature type="region of interest" description="Disordered" evidence="1">
    <location>
        <begin position="126"/>
        <end position="152"/>
    </location>
</feature>
<sequence length="1934" mass="215810">MDIDGEQQQQQEKEKEEGACISADENLYLPSVEDVLAGRQTISQQACAEPANAPSNLTSSQLAAQMRPRVEISVNVPQRSTTLLAQLSSLRLSEAADRAVVNDEREDRQTAADPEVVVSDINVMARDESRSGGEQPQRHDSAAMTEESRTGARVYSLRQRKAISLFPYTLNTWTRPDTLANTGSAVDLSVLYEPLDPDHARWLINEEEPGYSSDASAAHADDEEENLPDRTSRSQPLHPNAVAYGTTPGSSTRRRGARTRQRLNLGPGSRIERVARRLMRRYRHLGDSTSTFAGPEAAENVPSAPRNHVHNSNIHEYSHKDHIEAVRMRSSGESGSDEGEDNAPFSKRKTRRVIESSDTDIEQSDGMMHDSRLHRSPVTAEKHSRRAMPVTARTLRGKLPASFIRVNHLDQWSAAAASTATRVPQPPRRAEVRSMSPSPPLENRSSVFLATALSTSSNPAPILSDAFTDDEAGSVSAQNASAPSPRSPSRVVEEVISVLSSSDMEDNRVEPWRWSGVAVDKIARRRHRASSLVRRSSGKRRREPVASYSTKERPPSLDYRADFGIRLPRSKRARLHTPRPRNDAVFRRHRNQLHAGATANDAGINADMAAEAADFLRAYEEFSRSLQADLATPLVRPPDFLSVAHRQIGRRHAQKQIQSPKLKRTQPSFTLRSRRPQPPQRPENSLNAPKRLNQAQTLPRCNDAYNIPNGASTKRLPNRQLQNSAVDLWNDMDIIEDAVVDPNADTVHSLCVGDDTLAIGRVASLRQLASGIRFSDTSYIGRGCLSSLFSTAAGAAELLPQDGDYTVNFFGTELCFDSATAAQDTLPTCFTVLEDTVGDSLTSSSESQSRLWQCYRLLEFVRRFVRTHSLLAVSDVLAVSDNGDSPSKITYDKFIHAIERLAFRLCTLVDTMDGHVPDSAAIRLLAYTLWHTVDWLIALHYRYPHQEWQTRDDAIYTATRPTIAHLINLLAGLGAASLMTALREAEASGITDNWLLEMWVCVRHYYACEDAEFWRSFNSCMLRRTTKCDASHVSPTAWTLDGATEVGFTQVYELLLAVVQTTAFHSDGMAVPADATTGNWDLVQLLVRKGIQIATTSHGAPRRSMATWTPYALGHLLESTVALVQVYSWVPNIDVLLLWHQHFGSVHFDNTLCANTDLQQGELSASHTTSEALLAQFLTLVDLTLRSQCRALLSPDLAAERTRRLRDLSALVSRLIPTRVFRLCASGSSTTSTVAYEHRQLRNHYRLVISIARATLPTLQDRFAGHMDSFLCYEDSDAKARRICVENFGSLASVYTGLGLQPQDVLQYLCQFLQTERALFAKNELENAGIARVPAMFEQMLQRNPAHNVVKSLVPSKPLQNGDWTTAAEHARWEADVKERMDVIDMLLFQYVTLAEPLERKPQLQVVDVLSLVDEGVHLDTTGNHIPSPNEMDVAQQVERLILAPVHQLVTRGTLSAITPVDDTKEARAVLLRRLVELLALCAHALVQRGTKCWESFLFDFSKYTLTIVSNVAMRYEVNLIFMSRVLVLDPGVSEHYQEQCADIWFRSVGAPSVSYQHWYTNTLASTSLGSTLFGGVSDILWSPLTRDGFAATRKVLIQGVLRQMEIHCILHADQEQARRYARYIKSLLSSLKEYYLMLFNEANLECRQTYTILIRYIVMAVVKHCASFLVDMSSDLFTLPELAFFTSPEFRISFTHRGLAAARLYLARCVIWAMTLNRSAMQSSFAFIFGMMTAAYQSDASDCYAILSLCALRLLAAWMRAVRALYISRGMYGGKLERIQTLMVSVARVVLRINGDHVALSSDAASSPECQHGADRVLLDCARLEIRTLSRSWRLEPQEPLRDFTQTLVQTDGIEIAEFAQIPQARLEAVAQLSHALCVFNSTVESPPVSHPRRLSSLLYDNELSTPRLDENATFRPQSTAQVHTVNPDLLLL</sequence>
<feature type="region of interest" description="Disordered" evidence="1">
    <location>
        <begin position="1"/>
        <end position="22"/>
    </location>
</feature>
<name>A0A4P9XVT0_9FUNG</name>
<feature type="compositionally biased region" description="Polar residues" evidence="1">
    <location>
        <begin position="655"/>
        <end position="671"/>
    </location>
</feature>
<feature type="region of interest" description="Disordered" evidence="1">
    <location>
        <begin position="211"/>
        <end position="268"/>
    </location>
</feature>